<evidence type="ECO:0000313" key="1">
    <source>
        <dbReference type="EMBL" id="WOK99654.1"/>
    </source>
</evidence>
<keyword evidence="2" id="KW-1185">Reference proteome</keyword>
<proteinExistence type="predicted"/>
<gene>
    <name evidence="1" type="ORF">Cni_G08366</name>
</gene>
<organism evidence="1 2">
    <name type="scientific">Canna indica</name>
    <name type="common">Indian-shot</name>
    <dbReference type="NCBI Taxonomy" id="4628"/>
    <lineage>
        <taxon>Eukaryota</taxon>
        <taxon>Viridiplantae</taxon>
        <taxon>Streptophyta</taxon>
        <taxon>Embryophyta</taxon>
        <taxon>Tracheophyta</taxon>
        <taxon>Spermatophyta</taxon>
        <taxon>Magnoliopsida</taxon>
        <taxon>Liliopsida</taxon>
        <taxon>Zingiberales</taxon>
        <taxon>Cannaceae</taxon>
        <taxon>Canna</taxon>
    </lineage>
</organism>
<dbReference type="Proteomes" id="UP001327560">
    <property type="component" value="Chromosome 2"/>
</dbReference>
<evidence type="ECO:0000313" key="2">
    <source>
        <dbReference type="Proteomes" id="UP001327560"/>
    </source>
</evidence>
<name>A0AAQ3Q8L3_9LILI</name>
<dbReference type="AlphaFoldDB" id="A0AAQ3Q8L3"/>
<sequence length="116" mass="12954">MLRFSLLAHFDPQNSTFVVLYLEALVSLGLACGLLDCCSRCRRSNGWGTRNLAFFHGRRPAVGGILDVPRYDAESAATMLARWMRKKDAMWVELLQTIQLLNAAAKLNISASVIRL</sequence>
<dbReference type="EMBL" id="CP136891">
    <property type="protein sequence ID" value="WOK99654.1"/>
    <property type="molecule type" value="Genomic_DNA"/>
</dbReference>
<protein>
    <submittedName>
        <fullName evidence="1">Uncharacterized protein</fullName>
    </submittedName>
</protein>
<reference evidence="1 2" key="1">
    <citation type="submission" date="2023-10" db="EMBL/GenBank/DDBJ databases">
        <title>Chromosome-scale genome assembly provides insights into flower coloration mechanisms of Canna indica.</title>
        <authorList>
            <person name="Li C."/>
        </authorList>
    </citation>
    <scope>NUCLEOTIDE SEQUENCE [LARGE SCALE GENOMIC DNA]</scope>
    <source>
        <tissue evidence="1">Flower</tissue>
    </source>
</reference>
<accession>A0AAQ3Q8L3</accession>